<gene>
    <name evidence="3" type="ORF">FBUS_10003</name>
</gene>
<evidence type="ECO:0000313" key="4">
    <source>
        <dbReference type="Proteomes" id="UP000728185"/>
    </source>
</evidence>
<feature type="region of interest" description="Disordered" evidence="2">
    <location>
        <begin position="226"/>
        <end position="257"/>
    </location>
</feature>
<dbReference type="EMBL" id="LUCM01002830">
    <property type="protein sequence ID" value="KAA0196772.1"/>
    <property type="molecule type" value="Genomic_DNA"/>
</dbReference>
<feature type="compositionally biased region" description="Polar residues" evidence="2">
    <location>
        <begin position="117"/>
        <end position="128"/>
    </location>
</feature>
<dbReference type="OrthoDB" id="6243359at2759"/>
<feature type="compositionally biased region" description="Polar residues" evidence="2">
    <location>
        <begin position="229"/>
        <end position="250"/>
    </location>
</feature>
<accession>A0A8E0RY49</accession>
<name>A0A8E0RY49_9TREM</name>
<proteinExistence type="predicted"/>
<feature type="region of interest" description="Disordered" evidence="2">
    <location>
        <begin position="90"/>
        <end position="128"/>
    </location>
</feature>
<dbReference type="Proteomes" id="UP000728185">
    <property type="component" value="Unassembled WGS sequence"/>
</dbReference>
<reference evidence="3" key="1">
    <citation type="submission" date="2019-05" db="EMBL/GenBank/DDBJ databases">
        <title>Annotation for the trematode Fasciolopsis buski.</title>
        <authorList>
            <person name="Choi Y.-J."/>
        </authorList>
    </citation>
    <scope>NUCLEOTIDE SEQUENCE</scope>
    <source>
        <strain evidence="3">HT</strain>
        <tissue evidence="3">Whole worm</tissue>
    </source>
</reference>
<protein>
    <submittedName>
        <fullName evidence="3">Uncharacterized protein</fullName>
    </submittedName>
</protein>
<organism evidence="3 4">
    <name type="scientific">Fasciolopsis buskii</name>
    <dbReference type="NCBI Taxonomy" id="27845"/>
    <lineage>
        <taxon>Eukaryota</taxon>
        <taxon>Metazoa</taxon>
        <taxon>Spiralia</taxon>
        <taxon>Lophotrochozoa</taxon>
        <taxon>Platyhelminthes</taxon>
        <taxon>Trematoda</taxon>
        <taxon>Digenea</taxon>
        <taxon>Plagiorchiida</taxon>
        <taxon>Echinostomata</taxon>
        <taxon>Echinostomatoidea</taxon>
        <taxon>Fasciolidae</taxon>
        <taxon>Fasciolopsis</taxon>
    </lineage>
</organism>
<keyword evidence="1" id="KW-0175">Coiled coil</keyword>
<evidence type="ECO:0000313" key="3">
    <source>
        <dbReference type="EMBL" id="KAA0196772.1"/>
    </source>
</evidence>
<feature type="compositionally biased region" description="Basic and acidic residues" evidence="2">
    <location>
        <begin position="106"/>
        <end position="115"/>
    </location>
</feature>
<dbReference type="AlphaFoldDB" id="A0A8E0RY49"/>
<keyword evidence="4" id="KW-1185">Reference proteome</keyword>
<comment type="caution">
    <text evidence="3">The sequence shown here is derived from an EMBL/GenBank/DDBJ whole genome shotgun (WGS) entry which is preliminary data.</text>
</comment>
<evidence type="ECO:0000256" key="2">
    <source>
        <dbReference type="SAM" id="MobiDB-lite"/>
    </source>
</evidence>
<evidence type="ECO:0000256" key="1">
    <source>
        <dbReference type="SAM" id="Coils"/>
    </source>
</evidence>
<feature type="coiled-coil region" evidence="1">
    <location>
        <begin position="176"/>
        <end position="207"/>
    </location>
</feature>
<sequence>MLNRLHVREIRRRGSNKNHRRRLDLTIPVERQFRSSCAQKISQNLALLDRTERRLLDCSSAVAKHIRQIGSNYSNEPRITLPLHPIGAKWSKTAHRKTQSEATSDADDHQSERQTRPKVSNPLSNSKQPLIYADLDPEDFHSVLLPEWLVKRLRSTWSAFEEPPPQLANKNTTGSKGTAKCTFKEARERLREAKKKVNVDIDELFSNLGLNTSEVSLTAPIQWPAQPVTGGTRQDSSRSEINVSIRNRSSSPEEDRFRSCSPLKKRVRKTREHLDRSMLCPVRRGHSLVQADNLSLKHQSQRVTLVHQKRSISSDLPTHRVTGGINFASQGLDLLALELYSDAPVRNNQLRDLNNDPFDCFKNIHDEQPYATFESPNFPVAGPSFVKNSTPWSHHLNKINSGNSHNQQQTNKFSGRMQLPDRLNITFHENCLYNEQENFLISPPEQLLKCVRFQNKNQNPSTIVQHWQSRFSSDGDNFEPRAPNHPMWDTPQDLRTSYFSNLHFS</sequence>